<keyword evidence="2" id="KW-1185">Reference proteome</keyword>
<feature type="signal peptide" evidence="1">
    <location>
        <begin position="1"/>
        <end position="17"/>
    </location>
</feature>
<dbReference type="WBParaSite" id="Hba_07249">
    <property type="protein sequence ID" value="Hba_07249"/>
    <property type="gene ID" value="Hba_07249"/>
</dbReference>
<feature type="chain" id="PRO_5009310739" evidence="1">
    <location>
        <begin position="18"/>
        <end position="185"/>
    </location>
</feature>
<protein>
    <submittedName>
        <fullName evidence="3">ShKT domain-containing protein</fullName>
    </submittedName>
</protein>
<sequence length="185" mass="21013">MLYYNFLLFGLLNVVSANYGCFNLFGAPCGCTCPACPSISTVADSSPVVIHQMGQMEQPMERVVLKPNIDRIYSSKSKKPKCTDRRCRRLEDEDVIFIELRRESHEIVGSFSHLSHISKMLEFMRYTLFHISNFPSHAIVSKLLIDQLPAVPRILIVSATHFHPTTLPKHQFSMFMASQNVVGHL</sequence>
<organism evidence="2 3">
    <name type="scientific">Heterorhabditis bacteriophora</name>
    <name type="common">Entomopathogenic nematode worm</name>
    <dbReference type="NCBI Taxonomy" id="37862"/>
    <lineage>
        <taxon>Eukaryota</taxon>
        <taxon>Metazoa</taxon>
        <taxon>Ecdysozoa</taxon>
        <taxon>Nematoda</taxon>
        <taxon>Chromadorea</taxon>
        <taxon>Rhabditida</taxon>
        <taxon>Rhabditina</taxon>
        <taxon>Rhabditomorpha</taxon>
        <taxon>Strongyloidea</taxon>
        <taxon>Heterorhabditidae</taxon>
        <taxon>Heterorhabditis</taxon>
    </lineage>
</organism>
<keyword evidence="1" id="KW-0732">Signal</keyword>
<accession>A0A1I7WQ22</accession>
<reference evidence="3" key="1">
    <citation type="submission" date="2016-11" db="UniProtKB">
        <authorList>
            <consortium name="WormBaseParasite"/>
        </authorList>
    </citation>
    <scope>IDENTIFICATION</scope>
</reference>
<evidence type="ECO:0000313" key="2">
    <source>
        <dbReference type="Proteomes" id="UP000095283"/>
    </source>
</evidence>
<proteinExistence type="predicted"/>
<dbReference type="AlphaFoldDB" id="A0A1I7WQ22"/>
<dbReference type="Proteomes" id="UP000095283">
    <property type="component" value="Unplaced"/>
</dbReference>
<evidence type="ECO:0000256" key="1">
    <source>
        <dbReference type="SAM" id="SignalP"/>
    </source>
</evidence>
<evidence type="ECO:0000313" key="3">
    <source>
        <dbReference type="WBParaSite" id="Hba_07249"/>
    </source>
</evidence>
<name>A0A1I7WQ22_HETBA</name>